<keyword evidence="5 6" id="KW-0378">Hydrolase</keyword>
<dbReference type="GO" id="GO:0006281">
    <property type="term" value="P:DNA repair"/>
    <property type="evidence" value="ECO:0007669"/>
    <property type="project" value="UniProtKB-UniRule"/>
</dbReference>
<dbReference type="GO" id="GO:0043737">
    <property type="term" value="F:deoxyribonuclease V activity"/>
    <property type="evidence" value="ECO:0007669"/>
    <property type="project" value="UniProtKB-UniRule"/>
</dbReference>
<proteinExistence type="inferred from homology"/>
<evidence type="ECO:0000256" key="5">
    <source>
        <dbReference type="ARBA" id="ARBA00022801"/>
    </source>
</evidence>
<keyword evidence="6" id="KW-0234">DNA repair</keyword>
<dbReference type="GO" id="GO:0003727">
    <property type="term" value="F:single-stranded RNA binding"/>
    <property type="evidence" value="ECO:0007669"/>
    <property type="project" value="TreeGrafter"/>
</dbReference>
<evidence type="ECO:0000256" key="4">
    <source>
        <dbReference type="ARBA" id="ARBA00022759"/>
    </source>
</evidence>
<dbReference type="EC" id="3.1.21.7" evidence="6"/>
<name>C5BHV4_TERTT</name>
<dbReference type="GO" id="GO:0000287">
    <property type="term" value="F:magnesium ion binding"/>
    <property type="evidence" value="ECO:0007669"/>
    <property type="project" value="UniProtKB-UniRule"/>
</dbReference>
<dbReference type="PANTHER" id="PTHR28511">
    <property type="entry name" value="ENDONUCLEASE V"/>
    <property type="match status" value="1"/>
</dbReference>
<dbReference type="EMBL" id="CP001614">
    <property type="protein sequence ID" value="ACR13214.1"/>
    <property type="molecule type" value="Genomic_DNA"/>
</dbReference>
<organism evidence="7 8">
    <name type="scientific">Teredinibacter turnerae (strain ATCC 39867 / T7901)</name>
    <dbReference type="NCBI Taxonomy" id="377629"/>
    <lineage>
        <taxon>Bacteria</taxon>
        <taxon>Pseudomonadati</taxon>
        <taxon>Pseudomonadota</taxon>
        <taxon>Gammaproteobacteria</taxon>
        <taxon>Cellvibrionales</taxon>
        <taxon>Cellvibrionaceae</taxon>
        <taxon>Teredinibacter</taxon>
    </lineage>
</organism>
<feature type="site" description="Interaction with target DNA" evidence="6">
    <location>
        <position position="83"/>
    </location>
</feature>
<protein>
    <recommendedName>
        <fullName evidence="6">Endonuclease V</fullName>
        <ecNumber evidence="6">3.1.21.7</ecNumber>
    </recommendedName>
    <alternativeName>
        <fullName evidence="6">Deoxyinosine 3'endonuclease</fullName>
    </alternativeName>
    <alternativeName>
        <fullName evidence="6">Deoxyribonuclease V</fullName>
        <shortName evidence="6">DNase V</shortName>
    </alternativeName>
</protein>
<evidence type="ECO:0000313" key="8">
    <source>
        <dbReference type="Proteomes" id="UP000009080"/>
    </source>
</evidence>
<evidence type="ECO:0000256" key="2">
    <source>
        <dbReference type="ARBA" id="ARBA00022490"/>
    </source>
</evidence>
<comment type="subcellular location">
    <subcellularLocation>
        <location evidence="1 6">Cytoplasm</location>
    </subcellularLocation>
</comment>
<feature type="binding site" evidence="6">
    <location>
        <position position="113"/>
    </location>
    <ligand>
        <name>Mg(2+)</name>
        <dbReference type="ChEBI" id="CHEBI:18420"/>
    </ligand>
</feature>
<dbReference type="CDD" id="cd06559">
    <property type="entry name" value="Endonuclease_V"/>
    <property type="match status" value="1"/>
</dbReference>
<comment type="function">
    <text evidence="6">DNA repair enzyme involved in the repair of deaminated bases. Selectively cleaves double-stranded DNA at the second phosphodiester bond 3' to a deoxyinosine leaving behind the intact lesion on the nicked DNA.</text>
</comment>
<dbReference type="InterPro" id="IPR007581">
    <property type="entry name" value="Endonuclease-V"/>
</dbReference>
<dbReference type="PANTHER" id="PTHR28511:SF1">
    <property type="entry name" value="ENDONUCLEASE V"/>
    <property type="match status" value="1"/>
</dbReference>
<dbReference type="HOGENOM" id="CLU_047631_1_1_6"/>
<dbReference type="Gene3D" id="3.30.2170.10">
    <property type="entry name" value="archaeoglobus fulgidus dsm 4304 superfamily"/>
    <property type="match status" value="1"/>
</dbReference>
<keyword evidence="6" id="KW-0479">Metal-binding</keyword>
<evidence type="ECO:0000256" key="6">
    <source>
        <dbReference type="HAMAP-Rule" id="MF_00801"/>
    </source>
</evidence>
<dbReference type="Proteomes" id="UP000009080">
    <property type="component" value="Chromosome"/>
</dbReference>
<dbReference type="GO" id="GO:0005737">
    <property type="term" value="C:cytoplasm"/>
    <property type="evidence" value="ECO:0007669"/>
    <property type="project" value="UniProtKB-SubCell"/>
</dbReference>
<accession>C5BHV4</accession>
<keyword evidence="4 6" id="KW-0255">Endonuclease</keyword>
<comment type="cofactor">
    <cofactor evidence="6">
        <name>Mg(2+)</name>
        <dbReference type="ChEBI" id="CHEBI:18420"/>
    </cofactor>
</comment>
<reference evidence="7 8" key="1">
    <citation type="journal article" date="2009" name="PLoS ONE">
        <title>The complete genome of Teredinibacter turnerae T7901: an intracellular endosymbiont of marine wood-boring bivalves (shipworms).</title>
        <authorList>
            <person name="Yang J.C."/>
            <person name="Madupu R."/>
            <person name="Durkin A.S."/>
            <person name="Ekborg N.A."/>
            <person name="Pedamallu C.S."/>
            <person name="Hostetler J.B."/>
            <person name="Radune D."/>
            <person name="Toms B.S."/>
            <person name="Henrissat B."/>
            <person name="Coutinho P.M."/>
            <person name="Schwarz S."/>
            <person name="Field L."/>
            <person name="Trindade-Silva A.E."/>
            <person name="Soares C.A.G."/>
            <person name="Elshahawi S."/>
            <person name="Hanora A."/>
            <person name="Schmidt E.W."/>
            <person name="Haygood M.G."/>
            <person name="Posfai J."/>
            <person name="Benner J."/>
            <person name="Madinger C."/>
            <person name="Nove J."/>
            <person name="Anton B."/>
            <person name="Chaudhary K."/>
            <person name="Foster J."/>
            <person name="Holman A."/>
            <person name="Kumar S."/>
            <person name="Lessard P.A."/>
            <person name="Luyten Y.A."/>
            <person name="Slatko B."/>
            <person name="Wood N."/>
            <person name="Wu B."/>
            <person name="Teplitski M."/>
            <person name="Mougous J.D."/>
            <person name="Ward N."/>
            <person name="Eisen J.A."/>
            <person name="Badger J.H."/>
            <person name="Distel D.L."/>
        </authorList>
    </citation>
    <scope>NUCLEOTIDE SEQUENCE [LARGE SCALE GENOMIC DNA]</scope>
    <source>
        <strain evidence="8">ATCC 39867 / T7901</strain>
    </source>
</reference>
<dbReference type="GO" id="GO:0016891">
    <property type="term" value="F:RNA endonuclease activity producing 5'-phosphomonoesters, hydrolytic mechanism"/>
    <property type="evidence" value="ECO:0007669"/>
    <property type="project" value="TreeGrafter"/>
</dbReference>
<comment type="similarity">
    <text evidence="6">Belongs to the endonuclease V family.</text>
</comment>
<sequence>MEKQVFTENWPSNFSEAKVVQASMQGQVCVTGRFDGLPEYVAGVDVAFRDGGAITVAAICVLVYPAGHCVEQVCYSEPTRFPYVPGYLSFRELPAVLVAWKQLRAKPQLVMCDGQGIAHPRRFGIASHLGVLLNLPTIGVAKSRLIGDATEPGKNRGECNPLTVNEEQIGWLLRTRTNVKPLYVSPGHMVDIPSSRDLVLAAGNGYRLPEPTRLADKLSKTRT</sequence>
<feature type="binding site" evidence="6">
    <location>
        <position position="45"/>
    </location>
    <ligand>
        <name>Mg(2+)</name>
        <dbReference type="ChEBI" id="CHEBI:18420"/>
    </ligand>
</feature>
<evidence type="ECO:0000256" key="1">
    <source>
        <dbReference type="ARBA" id="ARBA00004496"/>
    </source>
</evidence>
<keyword evidence="6" id="KW-0460">Magnesium</keyword>
<dbReference type="Pfam" id="PF04493">
    <property type="entry name" value="Endonuclease_5"/>
    <property type="match status" value="1"/>
</dbReference>
<dbReference type="KEGG" id="ttu:TERTU_1843"/>
<comment type="catalytic activity">
    <reaction evidence="6">
        <text>Endonucleolytic cleavage at apurinic or apyrimidinic sites to products with a 5'-phosphate.</text>
        <dbReference type="EC" id="3.1.21.7"/>
    </reaction>
</comment>
<keyword evidence="2 6" id="KW-0963">Cytoplasm</keyword>
<dbReference type="OrthoDB" id="9790916at2"/>
<dbReference type="AlphaFoldDB" id="C5BHV4"/>
<dbReference type="STRING" id="377629.TERTU_1843"/>
<gene>
    <name evidence="6 7" type="primary">nfi</name>
    <name evidence="7" type="ordered locus">TERTU_1843</name>
</gene>
<dbReference type="NCBIfam" id="NF008629">
    <property type="entry name" value="PRK11617.1"/>
    <property type="match status" value="1"/>
</dbReference>
<evidence type="ECO:0000313" key="7">
    <source>
        <dbReference type="EMBL" id="ACR13214.1"/>
    </source>
</evidence>
<evidence type="ECO:0000256" key="3">
    <source>
        <dbReference type="ARBA" id="ARBA00022722"/>
    </source>
</evidence>
<keyword evidence="8" id="KW-1185">Reference proteome</keyword>
<dbReference type="HAMAP" id="MF_00801">
    <property type="entry name" value="Endonuclease_5"/>
    <property type="match status" value="1"/>
</dbReference>
<keyword evidence="3 6" id="KW-0540">Nuclease</keyword>
<keyword evidence="6" id="KW-0227">DNA damage</keyword>
<dbReference type="eggNOG" id="COG1515">
    <property type="taxonomic scope" value="Bacteria"/>
</dbReference>